<name>A0ABQ5MXM5_9MICC</name>
<sequence>MMRSESNLVDFLQTEAALEAVAAVEHDRWAHWQRYLHAQCIEGQDGSLLIPATLVDRWSRQLSTPYSELSDSEKDSDREQAREYLAALIRVQQNKARHYPD</sequence>
<keyword evidence="2" id="KW-1185">Reference proteome</keyword>
<dbReference type="EMBL" id="BRVS01000022">
    <property type="protein sequence ID" value="GLB68752.1"/>
    <property type="molecule type" value="Genomic_DNA"/>
</dbReference>
<reference evidence="1 2" key="1">
    <citation type="journal article" date="2023" name="Int. J. Syst. Evol. Microbiol.">
        <title>Arthrobacter mangrovi sp. nov., an actinobacterium isolated from the rhizosphere of a mangrove.</title>
        <authorList>
            <person name="Hamada M."/>
            <person name="Saitou S."/>
            <person name="Enomoto N."/>
            <person name="Nanri K."/>
            <person name="Hidaka K."/>
            <person name="Miura T."/>
            <person name="Tamura T."/>
        </authorList>
    </citation>
    <scope>NUCLEOTIDE SEQUENCE [LARGE SCALE GENOMIC DNA]</scope>
    <source>
        <strain evidence="1 2">NBRC 112813</strain>
    </source>
</reference>
<evidence type="ECO:0000313" key="1">
    <source>
        <dbReference type="EMBL" id="GLB68752.1"/>
    </source>
</evidence>
<comment type="caution">
    <text evidence="1">The sequence shown here is derived from an EMBL/GenBank/DDBJ whole genome shotgun (WGS) entry which is preliminary data.</text>
</comment>
<organism evidence="1 2">
    <name type="scientific">Arthrobacter mangrovi</name>
    <dbReference type="NCBI Taxonomy" id="2966350"/>
    <lineage>
        <taxon>Bacteria</taxon>
        <taxon>Bacillati</taxon>
        <taxon>Actinomycetota</taxon>
        <taxon>Actinomycetes</taxon>
        <taxon>Micrococcales</taxon>
        <taxon>Micrococcaceae</taxon>
        <taxon>Arthrobacter</taxon>
    </lineage>
</organism>
<dbReference type="Gene3D" id="6.20.350.10">
    <property type="match status" value="1"/>
</dbReference>
<dbReference type="RefSeq" id="WP_264796846.1">
    <property type="nucleotide sequence ID" value="NZ_BRVS01000022.1"/>
</dbReference>
<protein>
    <submittedName>
        <fullName evidence="1">Uncharacterized protein</fullName>
    </submittedName>
</protein>
<dbReference type="Proteomes" id="UP001209654">
    <property type="component" value="Unassembled WGS sequence"/>
</dbReference>
<proteinExistence type="predicted"/>
<accession>A0ABQ5MXM5</accession>
<gene>
    <name evidence="1" type="ORF">AHIS1636_31940</name>
</gene>
<evidence type="ECO:0000313" key="2">
    <source>
        <dbReference type="Proteomes" id="UP001209654"/>
    </source>
</evidence>